<protein>
    <submittedName>
        <fullName evidence="1">Uncharacterized protein</fullName>
    </submittedName>
</protein>
<reference evidence="1 2" key="1">
    <citation type="submission" date="2018-11" db="EMBL/GenBank/DDBJ databases">
        <title>Complete Genome Sequence of Vbrio mediterranei 117-T6: a Potential Pathogen Bacteria Isolated from the Conchocelis of Pyropia.</title>
        <authorList>
            <person name="Liu Q."/>
        </authorList>
    </citation>
    <scope>NUCLEOTIDE SEQUENCE [LARGE SCALE GENOMIC DNA]</scope>
    <source>
        <strain evidence="1 2">117-T6</strain>
    </source>
</reference>
<gene>
    <name evidence="1" type="ORF">ECB94_15155</name>
</gene>
<dbReference type="RefSeq" id="WP_124940917.1">
    <property type="nucleotide sequence ID" value="NZ_CP033577.1"/>
</dbReference>
<accession>A0A3G4VCG8</accession>
<name>A0A3G4VCG8_9VIBR</name>
<evidence type="ECO:0000313" key="2">
    <source>
        <dbReference type="Proteomes" id="UP000279760"/>
    </source>
</evidence>
<dbReference type="Proteomes" id="UP000279760">
    <property type="component" value="Chromosome 1"/>
</dbReference>
<evidence type="ECO:0000313" key="1">
    <source>
        <dbReference type="EMBL" id="AYV22496.1"/>
    </source>
</evidence>
<dbReference type="EMBL" id="CP033577">
    <property type="protein sequence ID" value="AYV22496.1"/>
    <property type="molecule type" value="Genomic_DNA"/>
</dbReference>
<organism evidence="1 2">
    <name type="scientific">Vibrio mediterranei</name>
    <dbReference type="NCBI Taxonomy" id="689"/>
    <lineage>
        <taxon>Bacteria</taxon>
        <taxon>Pseudomonadati</taxon>
        <taxon>Pseudomonadota</taxon>
        <taxon>Gammaproteobacteria</taxon>
        <taxon>Vibrionales</taxon>
        <taxon>Vibrionaceae</taxon>
        <taxon>Vibrio</taxon>
    </lineage>
</organism>
<dbReference type="AlphaFoldDB" id="A0A3G4VCG8"/>
<proteinExistence type="predicted"/>
<sequence>MLIENEQTYLVKTQLIESVYCIASKMDWSAREIESATLGVERIVSKLFILGRDTHGGQLDLDLLTQTQAEDIVNAIVYSSCGETKTALSDLVLLSLMLSTFYKYISTKETSRDSLGNAFHDLSITDSHIDELWPWDRLFWPWK</sequence>